<protein>
    <submittedName>
        <fullName evidence="2">NtrC family signal transduction histidine kinase</fullName>
    </submittedName>
</protein>
<name>A0A101HH12_9BACT</name>
<keyword evidence="2" id="KW-0418">Kinase</keyword>
<accession>A0A101HH12</accession>
<dbReference type="InterPro" id="IPR004108">
    <property type="entry name" value="Fe_hydrogenase_lsu_C"/>
</dbReference>
<dbReference type="Pfam" id="PF02906">
    <property type="entry name" value="Fe_hyd_lg_C"/>
    <property type="match status" value="1"/>
</dbReference>
<evidence type="ECO:0000313" key="2">
    <source>
        <dbReference type="EMBL" id="KUK76727.1"/>
    </source>
</evidence>
<organism evidence="2 3">
    <name type="scientific">candidate division WS6 bacterium 34_10</name>
    <dbReference type="NCBI Taxonomy" id="1641389"/>
    <lineage>
        <taxon>Bacteria</taxon>
        <taxon>Candidatus Dojkabacteria</taxon>
    </lineage>
</organism>
<dbReference type="GO" id="GO:0016301">
    <property type="term" value="F:kinase activity"/>
    <property type="evidence" value="ECO:0007669"/>
    <property type="project" value="UniProtKB-KW"/>
</dbReference>
<evidence type="ECO:0000259" key="1">
    <source>
        <dbReference type="Pfam" id="PF02906"/>
    </source>
</evidence>
<dbReference type="Gene3D" id="3.40.50.1780">
    <property type="match status" value="2"/>
</dbReference>
<dbReference type="EMBL" id="LGGO01000111">
    <property type="protein sequence ID" value="KUK76727.1"/>
    <property type="molecule type" value="Genomic_DNA"/>
</dbReference>
<gene>
    <name evidence="2" type="ORF">XD93_0747</name>
</gene>
<dbReference type="InterPro" id="IPR050340">
    <property type="entry name" value="Cytosolic_Fe-S_CAF"/>
</dbReference>
<dbReference type="InterPro" id="IPR009016">
    <property type="entry name" value="Fe_hydrogenase"/>
</dbReference>
<evidence type="ECO:0000313" key="3">
    <source>
        <dbReference type="Proteomes" id="UP000053904"/>
    </source>
</evidence>
<dbReference type="AlphaFoldDB" id="A0A101HH12"/>
<proteinExistence type="predicted"/>
<keyword evidence="2" id="KW-0808">Transferase</keyword>
<dbReference type="Proteomes" id="UP000053904">
    <property type="component" value="Unassembled WGS sequence"/>
</dbReference>
<feature type="domain" description="Iron hydrogenase large subunit C-terminal" evidence="1">
    <location>
        <begin position="16"/>
        <end position="240"/>
    </location>
</feature>
<dbReference type="Gene3D" id="3.40.950.10">
    <property type="entry name" value="Fe-only Hydrogenase (Larger Subunit), Chain L, domain 3"/>
    <property type="match status" value="1"/>
</dbReference>
<sequence>MDHVTKLKKLLDSNQKTVCMLAPSFVAEYEYPQIIYRLRTLGFTDVVELTFGAKMTNLTYYSILKEKIDRTWISSPCPTIVNLVRNKYPHLLRNLVPVHSPMGCMSLICEKFYPNSKQVFVGPCLTKKLEAEELGGIASAITFKELDQLFDEYKIPEEITNPEHMQTFDKFYNDYTKIYPISGGLSSTLHHKHILKKKDILVTENLDQVMKIFDNFKDGWYKKYKFLDVLTCDGGCINGPGMAGHYPLKKRRKRVLNYRDYAQRYEKDLGRRGTKIEVKGINFEREFTNE</sequence>
<reference evidence="3" key="1">
    <citation type="journal article" date="2015" name="MBio">
        <title>Genome-Resolved Metagenomic Analysis Reveals Roles for Candidate Phyla and Other Microbial Community Members in Biogeochemical Transformations in Oil Reservoirs.</title>
        <authorList>
            <person name="Hu P."/>
            <person name="Tom L."/>
            <person name="Singh A."/>
            <person name="Thomas B.C."/>
            <person name="Baker B.J."/>
            <person name="Piceno Y.M."/>
            <person name="Andersen G.L."/>
            <person name="Banfield J.F."/>
        </authorList>
    </citation>
    <scope>NUCLEOTIDE SEQUENCE [LARGE SCALE GENOMIC DNA]</scope>
</reference>
<comment type="caution">
    <text evidence="2">The sequence shown here is derived from an EMBL/GenBank/DDBJ whole genome shotgun (WGS) entry which is preliminary data.</text>
</comment>
<dbReference type="PANTHER" id="PTHR11615">
    <property type="entry name" value="NITRATE, FORMATE, IRON DEHYDROGENASE"/>
    <property type="match status" value="1"/>
</dbReference>
<dbReference type="SUPFAM" id="SSF53920">
    <property type="entry name" value="Fe-only hydrogenase"/>
    <property type="match status" value="1"/>
</dbReference>